<evidence type="ECO:0000256" key="4">
    <source>
        <dbReference type="ARBA" id="ARBA00022490"/>
    </source>
</evidence>
<dbReference type="PANTHER" id="PTHR33202">
    <property type="entry name" value="ZINC UPTAKE REGULATION PROTEIN"/>
    <property type="match status" value="1"/>
</dbReference>
<comment type="caution">
    <text evidence="14">The sequence shown here is derived from an EMBL/GenBank/DDBJ whole genome shotgun (WGS) entry which is preliminary data.</text>
</comment>
<feature type="binding site" evidence="12">
    <location>
        <position position="122"/>
    </location>
    <ligand>
        <name>Fe cation</name>
        <dbReference type="ChEBI" id="CHEBI:24875"/>
    </ligand>
</feature>
<comment type="cofactor">
    <cofactor evidence="11">
        <name>Zn(2+)</name>
        <dbReference type="ChEBI" id="CHEBI:29105"/>
    </cofactor>
    <text evidence="11">Binds 1 zinc ion per subunit.</text>
</comment>
<dbReference type="Gene3D" id="1.10.10.10">
    <property type="entry name" value="Winged helix-like DNA-binding domain superfamily/Winged helix DNA-binding domain"/>
    <property type="match status" value="1"/>
</dbReference>
<evidence type="ECO:0000313" key="13">
    <source>
        <dbReference type="EMBL" id="KGF21356.1"/>
    </source>
</evidence>
<evidence type="ECO:0000256" key="11">
    <source>
        <dbReference type="PIRSR" id="PIRSR602481-1"/>
    </source>
</evidence>
<keyword evidence="7 11" id="KW-0862">Zinc</keyword>
<comment type="cofactor">
    <cofactor evidence="12">
        <name>Mn(2+)</name>
        <dbReference type="ChEBI" id="CHEBI:29035"/>
    </cofactor>
    <cofactor evidence="12">
        <name>Fe(2+)</name>
        <dbReference type="ChEBI" id="CHEBI:29033"/>
    </cofactor>
    <text evidence="12">Binds 1 Mn(2+) or Fe(2+) ion per subunit.</text>
</comment>
<keyword evidence="12" id="KW-0408">Iron</keyword>
<protein>
    <recommendedName>
        <fullName evidence="16">Fur family transcriptional regulator</fullName>
    </recommendedName>
</protein>
<dbReference type="GO" id="GO:0008270">
    <property type="term" value="F:zinc ion binding"/>
    <property type="evidence" value="ECO:0007669"/>
    <property type="project" value="TreeGrafter"/>
</dbReference>
<dbReference type="GO" id="GO:0045892">
    <property type="term" value="P:negative regulation of DNA-templated transcription"/>
    <property type="evidence" value="ECO:0007669"/>
    <property type="project" value="TreeGrafter"/>
</dbReference>
<dbReference type="InterPro" id="IPR036388">
    <property type="entry name" value="WH-like_DNA-bd_sf"/>
</dbReference>
<evidence type="ECO:0000313" key="15">
    <source>
        <dbReference type="Proteomes" id="UP000053528"/>
    </source>
</evidence>
<feature type="binding site" evidence="11">
    <location>
        <position position="90"/>
    </location>
    <ligand>
        <name>Zn(2+)</name>
        <dbReference type="ChEBI" id="CHEBI:29105"/>
    </ligand>
</feature>
<evidence type="ECO:0000256" key="1">
    <source>
        <dbReference type="ARBA" id="ARBA00004496"/>
    </source>
</evidence>
<dbReference type="PANTHER" id="PTHR33202:SF2">
    <property type="entry name" value="FERRIC UPTAKE REGULATION PROTEIN"/>
    <property type="match status" value="1"/>
</dbReference>
<evidence type="ECO:0000256" key="8">
    <source>
        <dbReference type="ARBA" id="ARBA00023015"/>
    </source>
</evidence>
<proteinExistence type="inferred from homology"/>
<dbReference type="EMBL" id="JRNH01000004">
    <property type="protein sequence ID" value="KGF21460.1"/>
    <property type="molecule type" value="Genomic_DNA"/>
</dbReference>
<evidence type="ECO:0008006" key="16">
    <source>
        <dbReference type="Google" id="ProtNLM"/>
    </source>
</evidence>
<feature type="binding site" evidence="11">
    <location>
        <position position="133"/>
    </location>
    <ligand>
        <name>Zn(2+)</name>
        <dbReference type="ChEBI" id="CHEBI:29105"/>
    </ligand>
</feature>
<dbReference type="CDD" id="cd07153">
    <property type="entry name" value="Fur_like"/>
    <property type="match status" value="1"/>
</dbReference>
<evidence type="ECO:0000256" key="2">
    <source>
        <dbReference type="ARBA" id="ARBA00007957"/>
    </source>
</evidence>
<keyword evidence="4" id="KW-0963">Cytoplasm</keyword>
<dbReference type="Gene3D" id="3.30.1490.190">
    <property type="match status" value="1"/>
</dbReference>
<dbReference type="GO" id="GO:0005829">
    <property type="term" value="C:cytosol"/>
    <property type="evidence" value="ECO:0007669"/>
    <property type="project" value="TreeGrafter"/>
</dbReference>
<dbReference type="SUPFAM" id="SSF46785">
    <property type="entry name" value="Winged helix' DNA-binding domain"/>
    <property type="match status" value="1"/>
</dbReference>
<evidence type="ECO:0000256" key="6">
    <source>
        <dbReference type="ARBA" id="ARBA00022723"/>
    </source>
</evidence>
<organism evidence="14 15">
    <name type="scientific">Pseudoglutamicibacter albus DNF00011</name>
    <dbReference type="NCBI Taxonomy" id="1401063"/>
    <lineage>
        <taxon>Bacteria</taxon>
        <taxon>Bacillati</taxon>
        <taxon>Actinomycetota</taxon>
        <taxon>Actinomycetes</taxon>
        <taxon>Micrococcales</taxon>
        <taxon>Micrococcaceae</taxon>
        <taxon>Pseudoglutamicibacter</taxon>
    </lineage>
</organism>
<dbReference type="Pfam" id="PF01475">
    <property type="entry name" value="FUR"/>
    <property type="match status" value="1"/>
</dbReference>
<dbReference type="InterPro" id="IPR002481">
    <property type="entry name" value="FUR"/>
</dbReference>
<sequence length="137" mass="15777">MSKKPATPVRRNTRQRALLEEELRRHDDFRTAQEIHQCMLSHGDTVSLATIYRSLTQMHEDGLVDQVRTESGEMAFRRCHDEGHHHHLVCRQCGSAEEVDAPEFEEWADELAAAYGFTGVDHNLELNGYCPECSRNR</sequence>
<evidence type="ECO:0000256" key="9">
    <source>
        <dbReference type="ARBA" id="ARBA00023125"/>
    </source>
</evidence>
<dbReference type="GO" id="GO:0003700">
    <property type="term" value="F:DNA-binding transcription factor activity"/>
    <property type="evidence" value="ECO:0007669"/>
    <property type="project" value="InterPro"/>
</dbReference>
<gene>
    <name evidence="13" type="ORF">HMPREF2128_01295</name>
    <name evidence="14" type="ORF">HMPREF2128_01950</name>
</gene>
<feature type="binding site" evidence="11">
    <location>
        <position position="130"/>
    </location>
    <ligand>
        <name>Zn(2+)</name>
        <dbReference type="ChEBI" id="CHEBI:29105"/>
    </ligand>
</feature>
<reference evidence="14 15" key="1">
    <citation type="submission" date="2014-07" db="EMBL/GenBank/DDBJ databases">
        <authorList>
            <person name="McCorrison J."/>
            <person name="Sanka R."/>
            <person name="Torralba M."/>
            <person name="Gillis M."/>
            <person name="Haft D.H."/>
            <person name="Methe B."/>
            <person name="Sutton G."/>
            <person name="Nelson K.E."/>
        </authorList>
    </citation>
    <scope>NUCLEOTIDE SEQUENCE [LARGE SCALE GENOMIC DNA]</scope>
    <source>
        <strain evidence="14 15">DNF00011</strain>
    </source>
</reference>
<comment type="subcellular location">
    <subcellularLocation>
        <location evidence="1">Cytoplasm</location>
    </subcellularLocation>
</comment>
<dbReference type="GO" id="GO:0000976">
    <property type="term" value="F:transcription cis-regulatory region binding"/>
    <property type="evidence" value="ECO:0007669"/>
    <property type="project" value="TreeGrafter"/>
</dbReference>
<dbReference type="InterPro" id="IPR043135">
    <property type="entry name" value="Fur_C"/>
</dbReference>
<accession>A0A095YGB5</accession>
<evidence type="ECO:0000256" key="3">
    <source>
        <dbReference type="ARBA" id="ARBA00011738"/>
    </source>
</evidence>
<keyword evidence="5" id="KW-0678">Repressor</keyword>
<evidence type="ECO:0000256" key="7">
    <source>
        <dbReference type="ARBA" id="ARBA00022833"/>
    </source>
</evidence>
<evidence type="ECO:0000313" key="14">
    <source>
        <dbReference type="EMBL" id="KGF21460.1"/>
    </source>
</evidence>
<keyword evidence="6 11" id="KW-0479">Metal-binding</keyword>
<dbReference type="EMBL" id="JRNH01000004">
    <property type="protein sequence ID" value="KGF21356.1"/>
    <property type="molecule type" value="Genomic_DNA"/>
</dbReference>
<feature type="binding site" evidence="12">
    <location>
        <position position="84"/>
    </location>
    <ligand>
        <name>Fe cation</name>
        <dbReference type="ChEBI" id="CHEBI:24875"/>
    </ligand>
</feature>
<feature type="binding site" evidence="12">
    <location>
        <position position="105"/>
    </location>
    <ligand>
        <name>Fe cation</name>
        <dbReference type="ChEBI" id="CHEBI:24875"/>
    </ligand>
</feature>
<dbReference type="AlphaFoldDB" id="A0A095YGB5"/>
<evidence type="ECO:0000256" key="5">
    <source>
        <dbReference type="ARBA" id="ARBA00022491"/>
    </source>
</evidence>
<dbReference type="RefSeq" id="WP_035754566.1">
    <property type="nucleotide sequence ID" value="NZ_JRNH01000004.1"/>
</dbReference>
<comment type="subunit">
    <text evidence="3">Homodimer.</text>
</comment>
<feature type="binding site" evidence="11">
    <location>
        <position position="93"/>
    </location>
    <ligand>
        <name>Zn(2+)</name>
        <dbReference type="ChEBI" id="CHEBI:29105"/>
    </ligand>
</feature>
<dbReference type="InterPro" id="IPR036390">
    <property type="entry name" value="WH_DNA-bd_sf"/>
</dbReference>
<name>A0A095YGB5_9MICC</name>
<evidence type="ECO:0000256" key="12">
    <source>
        <dbReference type="PIRSR" id="PIRSR602481-2"/>
    </source>
</evidence>
<keyword evidence="9" id="KW-0238">DNA-binding</keyword>
<dbReference type="GO" id="GO:1900376">
    <property type="term" value="P:regulation of secondary metabolite biosynthetic process"/>
    <property type="evidence" value="ECO:0007669"/>
    <property type="project" value="TreeGrafter"/>
</dbReference>
<keyword evidence="8" id="KW-0805">Transcription regulation</keyword>
<comment type="similarity">
    <text evidence="2">Belongs to the Fur family.</text>
</comment>
<evidence type="ECO:0000256" key="10">
    <source>
        <dbReference type="ARBA" id="ARBA00023163"/>
    </source>
</evidence>
<dbReference type="Proteomes" id="UP000053528">
    <property type="component" value="Unassembled WGS sequence"/>
</dbReference>
<keyword evidence="10" id="KW-0804">Transcription</keyword>